<dbReference type="InterPro" id="IPR015798">
    <property type="entry name" value="Cu_amine_oxidase_C"/>
</dbReference>
<dbReference type="Pfam" id="PF02728">
    <property type="entry name" value="Cu_amine_oxidN3"/>
    <property type="match status" value="1"/>
</dbReference>
<evidence type="ECO:0000259" key="17">
    <source>
        <dbReference type="Pfam" id="PF02727"/>
    </source>
</evidence>
<dbReference type="SUPFAM" id="SSF54416">
    <property type="entry name" value="Amine oxidase N-terminal region"/>
    <property type="match status" value="2"/>
</dbReference>
<dbReference type="GO" id="GO:0008131">
    <property type="term" value="F:primary methylamine oxidase activity"/>
    <property type="evidence" value="ECO:0007669"/>
    <property type="project" value="InterPro"/>
</dbReference>
<comment type="cofactor">
    <cofactor evidence="2">
        <name>Mn(2+)</name>
        <dbReference type="ChEBI" id="CHEBI:29035"/>
    </cofactor>
</comment>
<dbReference type="GO" id="GO:0005507">
    <property type="term" value="F:copper ion binding"/>
    <property type="evidence" value="ECO:0007669"/>
    <property type="project" value="InterPro"/>
</dbReference>
<protein>
    <recommendedName>
        <fullName evidence="14">Amine oxidase</fullName>
        <ecNumber evidence="14">1.4.3.-</ecNumber>
    </recommendedName>
</protein>
<dbReference type="InterPro" id="IPR016182">
    <property type="entry name" value="Cu_amine_oxidase_N-reg"/>
</dbReference>
<keyword evidence="20" id="KW-1185">Reference proteome</keyword>
<keyword evidence="9 14" id="KW-0186">Copper</keyword>
<keyword evidence="6 14" id="KW-0479">Metal-binding</keyword>
<dbReference type="SUPFAM" id="SSF49998">
    <property type="entry name" value="Amine oxidase catalytic domain"/>
    <property type="match status" value="1"/>
</dbReference>
<feature type="domain" description="Copper amine oxidase N3-terminal" evidence="18">
    <location>
        <begin position="145"/>
        <end position="234"/>
    </location>
</feature>
<evidence type="ECO:0000313" key="19">
    <source>
        <dbReference type="EMBL" id="KAG7562339.1"/>
    </source>
</evidence>
<evidence type="ECO:0000256" key="2">
    <source>
        <dbReference type="ARBA" id="ARBA00001936"/>
    </source>
</evidence>
<keyword evidence="11" id="KW-0464">Manganese</keyword>
<name>A0A8K0NRZ1_9TREE</name>
<dbReference type="EMBL" id="JABELV010000034">
    <property type="protein sequence ID" value="KAG7562339.1"/>
    <property type="molecule type" value="Genomic_DNA"/>
</dbReference>
<keyword evidence="7 12" id="KW-0801">TPQ</keyword>
<reference evidence="19" key="1">
    <citation type="submission" date="2020-04" db="EMBL/GenBank/DDBJ databases">
        <title>Analysis of mating type loci in Filobasidium floriforme.</title>
        <authorList>
            <person name="Nowrousian M."/>
        </authorList>
    </citation>
    <scope>NUCLEOTIDE SEQUENCE</scope>
    <source>
        <strain evidence="19">CBS 6242</strain>
    </source>
</reference>
<dbReference type="InterPro" id="IPR049948">
    <property type="entry name" value="Cu_Am_ox_TPQ-bd"/>
</dbReference>
<dbReference type="Proteomes" id="UP000812966">
    <property type="component" value="Unassembled WGS sequence"/>
</dbReference>
<evidence type="ECO:0000313" key="20">
    <source>
        <dbReference type="Proteomes" id="UP000812966"/>
    </source>
</evidence>
<comment type="cofactor">
    <cofactor evidence="14">
        <name>Cu cation</name>
        <dbReference type="ChEBI" id="CHEBI:23378"/>
    </cofactor>
    <text evidence="14">Contains 1 topaquinone per subunit.</text>
</comment>
<evidence type="ECO:0000256" key="15">
    <source>
        <dbReference type="SAM" id="MobiDB-lite"/>
    </source>
</evidence>
<evidence type="ECO:0000256" key="12">
    <source>
        <dbReference type="PIRSR" id="PIRSR600269-50"/>
    </source>
</evidence>
<dbReference type="InterPro" id="IPR015800">
    <property type="entry name" value="Cu_amine_oxidase_N2"/>
</dbReference>
<proteinExistence type="inferred from homology"/>
<dbReference type="Gene3D" id="3.10.450.40">
    <property type="match status" value="2"/>
</dbReference>
<evidence type="ECO:0000256" key="11">
    <source>
        <dbReference type="ARBA" id="ARBA00023211"/>
    </source>
</evidence>
<dbReference type="Gene3D" id="2.70.98.20">
    <property type="entry name" value="Copper amine oxidase, catalytic domain"/>
    <property type="match status" value="1"/>
</dbReference>
<dbReference type="AlphaFoldDB" id="A0A8K0NRZ1"/>
<organism evidence="19 20">
    <name type="scientific">Filobasidium floriforme</name>
    <dbReference type="NCBI Taxonomy" id="5210"/>
    <lineage>
        <taxon>Eukaryota</taxon>
        <taxon>Fungi</taxon>
        <taxon>Dikarya</taxon>
        <taxon>Basidiomycota</taxon>
        <taxon>Agaricomycotina</taxon>
        <taxon>Tremellomycetes</taxon>
        <taxon>Filobasidiales</taxon>
        <taxon>Filobasidiaceae</taxon>
        <taxon>Filobasidium</taxon>
    </lineage>
</organism>
<evidence type="ECO:0000256" key="3">
    <source>
        <dbReference type="ARBA" id="ARBA00001947"/>
    </source>
</evidence>
<feature type="domain" description="Copper amine oxidase N2-terminal" evidence="17">
    <location>
        <begin position="27"/>
        <end position="115"/>
    </location>
</feature>
<dbReference type="GO" id="GO:0048038">
    <property type="term" value="F:quinone binding"/>
    <property type="evidence" value="ECO:0007669"/>
    <property type="project" value="InterPro"/>
</dbReference>
<keyword evidence="8 14" id="KW-0560">Oxidoreductase</keyword>
<feature type="compositionally biased region" description="Low complexity" evidence="15">
    <location>
        <begin position="732"/>
        <end position="751"/>
    </location>
</feature>
<evidence type="ECO:0000259" key="16">
    <source>
        <dbReference type="Pfam" id="PF01179"/>
    </source>
</evidence>
<sequence>MPSITTPIENDSIRSAPLKKQVTSHAHPLDPLTSAEILATSRAVRKYSDALKVPLDRLLFNSITLREPPKLSVLKWAGVVQDPDVQNADSEIVRQAEVHCLDAATARAFECIVDLPSNLPSHGSSTSDSQAIVSTWTPLPGTTQPSLQVEELLWAEEICRADKKIVAALTEVNVKPEDCYVDGWCIGIDERFPGRRLQQCFLFTKLRPNDNLYGHPLDMIPVIDSYTGECLAIDFPHINSPDAPSSLQAHETAEKRDRILPPMQPHNYLPEELAQDEPDFKLREGLKPIDITQPEGVSFKFEGRTLVWQNWRVHVGFNYREGLVLSNITYDDGKNGTRPLFYRLSVAEMVVPYAKTTFPHHRKHAFDTGEYGVGALTNSLELGCDCKGQIAYLDFHGNNRKGDVETIKNAVCIHEEDAGILHKHTDFRNNRAHVARNRKLIISTICTVANYEYGFYFSFDLAGTVELEVKATGIVNAYVLAENEPRDDAHEVIVAPRIAAQHHQHLFSLRVDPMIDGLNNQIVQVDAVPDSAPVGSSSNYYGNGFYNKKTLYKTTKEAVADYDGRSGRIWSIENPNKKNAYSGNNVGYKMVCTQMPPLLCQEGSMVWKRAPWARHNMFVTPYAEDQLYPSGVHINQHPGGDDDFGLAEWVDKDAGIVNKDIVMWASFGMTHFARPEEFPIMPVEHLRIHLKPSSFFLRNPGLDVPSSADEKSKNAHDAFTNGHGNGNGNGNGAMSSSSSSSSSAGSSCCRS</sequence>
<dbReference type="Pfam" id="PF01179">
    <property type="entry name" value="Cu_amine_oxid"/>
    <property type="match status" value="1"/>
</dbReference>
<keyword evidence="10" id="KW-1015">Disulfide bond</keyword>
<evidence type="ECO:0000256" key="13">
    <source>
        <dbReference type="PIRSR" id="PIRSR600269-51"/>
    </source>
</evidence>
<feature type="domain" description="Copper amine oxidase catalytic" evidence="16">
    <location>
        <begin position="290"/>
        <end position="701"/>
    </location>
</feature>
<feature type="region of interest" description="Disordered" evidence="15">
    <location>
        <begin position="706"/>
        <end position="751"/>
    </location>
</feature>
<comment type="caution">
    <text evidence="19">The sequence shown here is derived from an EMBL/GenBank/DDBJ whole genome shotgun (WGS) entry which is preliminary data.</text>
</comment>
<dbReference type="OrthoDB" id="5379943at2759"/>
<dbReference type="PANTHER" id="PTHR10638:SF86">
    <property type="entry name" value="COPPER AMINE OXIDASE 1-RELATED"/>
    <property type="match status" value="1"/>
</dbReference>
<evidence type="ECO:0000256" key="7">
    <source>
        <dbReference type="ARBA" id="ARBA00022772"/>
    </source>
</evidence>
<dbReference type="PROSITE" id="PS01164">
    <property type="entry name" value="COPPER_AMINE_OXID_1"/>
    <property type="match status" value="1"/>
</dbReference>
<dbReference type="PANTHER" id="PTHR10638">
    <property type="entry name" value="COPPER AMINE OXIDASE"/>
    <property type="match status" value="1"/>
</dbReference>
<evidence type="ECO:0000259" key="18">
    <source>
        <dbReference type="Pfam" id="PF02728"/>
    </source>
</evidence>
<evidence type="ECO:0000256" key="4">
    <source>
        <dbReference type="ARBA" id="ARBA00007983"/>
    </source>
</evidence>
<evidence type="ECO:0000256" key="6">
    <source>
        <dbReference type="ARBA" id="ARBA00022723"/>
    </source>
</evidence>
<accession>A0A8K0NRZ1</accession>
<comment type="cofactor">
    <cofactor evidence="3">
        <name>Zn(2+)</name>
        <dbReference type="ChEBI" id="CHEBI:29105"/>
    </cofactor>
</comment>
<comment type="subunit">
    <text evidence="5">Homodimer.</text>
</comment>
<evidence type="ECO:0000256" key="9">
    <source>
        <dbReference type="ARBA" id="ARBA00023008"/>
    </source>
</evidence>
<feature type="active site" description="Proton acceptor" evidence="12">
    <location>
        <position position="367"/>
    </location>
</feature>
<dbReference type="Pfam" id="PF02727">
    <property type="entry name" value="Cu_amine_oxidN2"/>
    <property type="match status" value="1"/>
</dbReference>
<evidence type="ECO:0000256" key="8">
    <source>
        <dbReference type="ARBA" id="ARBA00023002"/>
    </source>
</evidence>
<dbReference type="InterPro" id="IPR036460">
    <property type="entry name" value="Cu_amine_oxidase_C_sf"/>
</dbReference>
<evidence type="ECO:0000256" key="14">
    <source>
        <dbReference type="RuleBase" id="RU000672"/>
    </source>
</evidence>
<evidence type="ECO:0000256" key="1">
    <source>
        <dbReference type="ARBA" id="ARBA00001935"/>
    </source>
</evidence>
<dbReference type="InterPro" id="IPR015802">
    <property type="entry name" value="Cu_amine_oxidase_N3"/>
</dbReference>
<dbReference type="InterPro" id="IPR000269">
    <property type="entry name" value="Cu_amine_oxidase"/>
</dbReference>
<comment type="cofactor">
    <cofactor evidence="1">
        <name>Cu cation</name>
        <dbReference type="ChEBI" id="CHEBI:23378"/>
    </cofactor>
</comment>
<comment type="PTM">
    <text evidence="13 14">Topaquinone (TPQ) is generated by copper-dependent autoxidation of a specific tyrosyl residue.</text>
</comment>
<comment type="similarity">
    <text evidence="4 14">Belongs to the copper/topaquinone oxidase family.</text>
</comment>
<feature type="active site" description="Schiff-base intermediate with substrate; via topaquinone" evidence="12">
    <location>
        <position position="451"/>
    </location>
</feature>
<feature type="modified residue" description="2',4',5'-topaquinone" evidence="13">
    <location>
        <position position="451"/>
    </location>
</feature>
<evidence type="ECO:0000256" key="5">
    <source>
        <dbReference type="ARBA" id="ARBA00011738"/>
    </source>
</evidence>
<dbReference type="EC" id="1.4.3.-" evidence="14"/>
<dbReference type="GO" id="GO:0009308">
    <property type="term" value="P:amine metabolic process"/>
    <property type="evidence" value="ECO:0007669"/>
    <property type="project" value="UniProtKB-UniRule"/>
</dbReference>
<evidence type="ECO:0000256" key="10">
    <source>
        <dbReference type="ARBA" id="ARBA00023157"/>
    </source>
</evidence>
<gene>
    <name evidence="19" type="ORF">FFLO_02231</name>
</gene>
<dbReference type="FunFam" id="2.70.98.20:FF:000001">
    <property type="entry name" value="Amine oxidase"/>
    <property type="match status" value="1"/>
</dbReference>